<dbReference type="EMBL" id="MEXR01000032">
    <property type="protein sequence ID" value="OGD09482.1"/>
    <property type="molecule type" value="Genomic_DNA"/>
</dbReference>
<dbReference type="Pfam" id="PF00990">
    <property type="entry name" value="GGDEF"/>
    <property type="match status" value="2"/>
</dbReference>
<dbReference type="InterPro" id="IPR029787">
    <property type="entry name" value="Nucleotide_cyclase"/>
</dbReference>
<dbReference type="InterPro" id="IPR000160">
    <property type="entry name" value="GGDEF_dom"/>
</dbReference>
<dbReference type="SMART" id="SM00267">
    <property type="entry name" value="GGDEF"/>
    <property type="match status" value="2"/>
</dbReference>
<protein>
    <recommendedName>
        <fullName evidence="2">GGDEF domain-containing protein</fullName>
    </recommendedName>
</protein>
<feature type="domain" description="GGDEF" evidence="2">
    <location>
        <begin position="95"/>
        <end position="250"/>
    </location>
</feature>
<sequence length="474" mass="53169">MEGQEGWVQRNPRTRGESSVEFWKREIRGAILDPDTEPVGMPEDIRDQTALELAAQQGNLEQHSMRDWMTGVLNREEILDKAHRLVGLERVHKDHKVALAILDLDDFGKIAKREATETLSRVDIEKQADAVLVKMTRLIMEKKKEEQTKPGGEVWKNFDIGRLGGEEFLLVIDEKDPQKIALVLEEVRKLVEAELATQSGILDVRPTLTASMGVNLVEPGSDVSQGLLKADAALYKAKAQGKNQVMFFDESMTTSEPEKQDNRLEREQIERDSVLKRREELRLQFTEELKALTDNQAYEAWVQKTAEKFDLLEASSRMDSLTKVDHRGAAELALTDMLEHARENNETLRVVAVDIARFKSVNDNLGHPEGDEALKAVAEVMTEASQTIGGGGNEVARWRPGGTFILASTHQEVDAQDEQLALDLKVKLDQVLSKWKVSADVAVVKVDPNKLTGVRELSQALDVELTRVKSERKG</sequence>
<dbReference type="Proteomes" id="UP000176424">
    <property type="component" value="Unassembled WGS sequence"/>
</dbReference>
<dbReference type="PANTHER" id="PTHR45138">
    <property type="entry name" value="REGULATORY COMPONENTS OF SENSORY TRANSDUCTION SYSTEM"/>
    <property type="match status" value="1"/>
</dbReference>
<dbReference type="GO" id="GO:0052621">
    <property type="term" value="F:diguanylate cyclase activity"/>
    <property type="evidence" value="ECO:0007669"/>
    <property type="project" value="TreeGrafter"/>
</dbReference>
<organism evidence="3 4">
    <name type="scientific">Candidatus Amesbacteria bacterium RIFOXYB1_FULL_44_23</name>
    <dbReference type="NCBI Taxonomy" id="1797263"/>
    <lineage>
        <taxon>Bacteria</taxon>
        <taxon>Candidatus Amesiibacteriota</taxon>
    </lineage>
</organism>
<feature type="coiled-coil region" evidence="1">
    <location>
        <begin position="264"/>
        <end position="295"/>
    </location>
</feature>
<dbReference type="NCBIfam" id="TIGR00254">
    <property type="entry name" value="GGDEF"/>
    <property type="match status" value="2"/>
</dbReference>
<proteinExistence type="predicted"/>
<evidence type="ECO:0000313" key="4">
    <source>
        <dbReference type="Proteomes" id="UP000176424"/>
    </source>
</evidence>
<name>A0A1F4ZSW3_9BACT</name>
<feature type="domain" description="GGDEF" evidence="2">
    <location>
        <begin position="346"/>
        <end position="474"/>
    </location>
</feature>
<evidence type="ECO:0000256" key="1">
    <source>
        <dbReference type="SAM" id="Coils"/>
    </source>
</evidence>
<dbReference type="AlphaFoldDB" id="A0A1F4ZSW3"/>
<accession>A0A1F4ZSW3</accession>
<reference evidence="3 4" key="1">
    <citation type="journal article" date="2016" name="Nat. Commun.">
        <title>Thousands of microbial genomes shed light on interconnected biogeochemical processes in an aquifer system.</title>
        <authorList>
            <person name="Anantharaman K."/>
            <person name="Brown C.T."/>
            <person name="Hug L.A."/>
            <person name="Sharon I."/>
            <person name="Castelle C.J."/>
            <person name="Probst A.J."/>
            <person name="Thomas B.C."/>
            <person name="Singh A."/>
            <person name="Wilkins M.J."/>
            <person name="Karaoz U."/>
            <person name="Brodie E.L."/>
            <person name="Williams K.H."/>
            <person name="Hubbard S.S."/>
            <person name="Banfield J.F."/>
        </authorList>
    </citation>
    <scope>NUCLEOTIDE SEQUENCE [LARGE SCALE GENOMIC DNA]</scope>
</reference>
<gene>
    <name evidence="3" type="ORF">A2397_02230</name>
</gene>
<dbReference type="PROSITE" id="PS50887">
    <property type="entry name" value="GGDEF"/>
    <property type="match status" value="2"/>
</dbReference>
<dbReference type="SUPFAM" id="SSF55073">
    <property type="entry name" value="Nucleotide cyclase"/>
    <property type="match status" value="2"/>
</dbReference>
<evidence type="ECO:0000259" key="2">
    <source>
        <dbReference type="PROSITE" id="PS50887"/>
    </source>
</evidence>
<evidence type="ECO:0000313" key="3">
    <source>
        <dbReference type="EMBL" id="OGD09482.1"/>
    </source>
</evidence>
<dbReference type="Gene3D" id="3.30.70.270">
    <property type="match status" value="2"/>
</dbReference>
<keyword evidence="1" id="KW-0175">Coiled coil</keyword>
<dbReference type="InterPro" id="IPR043128">
    <property type="entry name" value="Rev_trsase/Diguanyl_cyclase"/>
</dbReference>
<comment type="caution">
    <text evidence="3">The sequence shown here is derived from an EMBL/GenBank/DDBJ whole genome shotgun (WGS) entry which is preliminary data.</text>
</comment>
<dbReference type="CDD" id="cd01949">
    <property type="entry name" value="GGDEF"/>
    <property type="match status" value="1"/>
</dbReference>
<dbReference type="STRING" id="1797263.A2397_02230"/>
<dbReference type="PANTHER" id="PTHR45138:SF9">
    <property type="entry name" value="DIGUANYLATE CYCLASE DGCM-RELATED"/>
    <property type="match status" value="1"/>
</dbReference>
<dbReference type="InterPro" id="IPR050469">
    <property type="entry name" value="Diguanylate_Cyclase"/>
</dbReference>